<feature type="domain" description="Glutamate-ammonia ligase adenylyltransferase repeated" evidence="8">
    <location>
        <begin position="76"/>
        <end position="321"/>
    </location>
</feature>
<dbReference type="PANTHER" id="PTHR30621:SF0">
    <property type="entry name" value="BIFUNCTIONAL GLUTAMINE SYNTHETASE ADENYLYLTRANSFERASE_ADENYLYL-REMOVING ENZYME"/>
    <property type="match status" value="1"/>
</dbReference>
<evidence type="ECO:0000256" key="4">
    <source>
        <dbReference type="ARBA" id="ARBA00022840"/>
    </source>
</evidence>
<dbReference type="EC" id="2.7.7.42" evidence="7"/>
<dbReference type="HAMAP" id="MF_00802">
    <property type="entry name" value="GlnE"/>
    <property type="match status" value="1"/>
</dbReference>
<gene>
    <name evidence="7" type="primary">glnE</name>
    <name evidence="10" type="ORF">GCM10022204_30140</name>
</gene>
<evidence type="ECO:0000259" key="8">
    <source>
        <dbReference type="Pfam" id="PF03710"/>
    </source>
</evidence>
<dbReference type="RefSeq" id="WP_344813211.1">
    <property type="nucleotide sequence ID" value="NZ_BAAAYX010000013.1"/>
</dbReference>
<comment type="catalytic activity">
    <reaction evidence="7">
        <text>[glutamine synthetase]-L-tyrosine + ATP = [glutamine synthetase]-O(4)-(5'-adenylyl)-L-tyrosine + diphosphate</text>
        <dbReference type="Rhea" id="RHEA:18589"/>
        <dbReference type="Rhea" id="RHEA-COMP:10660"/>
        <dbReference type="Rhea" id="RHEA-COMP:10661"/>
        <dbReference type="ChEBI" id="CHEBI:30616"/>
        <dbReference type="ChEBI" id="CHEBI:33019"/>
        <dbReference type="ChEBI" id="CHEBI:46858"/>
        <dbReference type="ChEBI" id="CHEBI:83624"/>
        <dbReference type="EC" id="2.7.7.42"/>
    </reaction>
</comment>
<dbReference type="InterPro" id="IPR043519">
    <property type="entry name" value="NT_sf"/>
</dbReference>
<reference evidence="11" key="1">
    <citation type="journal article" date="2019" name="Int. J. Syst. Evol. Microbiol.">
        <title>The Global Catalogue of Microorganisms (GCM) 10K type strain sequencing project: providing services to taxonomists for standard genome sequencing and annotation.</title>
        <authorList>
            <consortium name="The Broad Institute Genomics Platform"/>
            <consortium name="The Broad Institute Genome Sequencing Center for Infectious Disease"/>
            <person name="Wu L."/>
            <person name="Ma J."/>
        </authorList>
    </citation>
    <scope>NUCLEOTIDE SEQUENCE [LARGE SCALE GENOMIC DNA]</scope>
    <source>
        <strain evidence="11">JCM 16548</strain>
    </source>
</reference>
<evidence type="ECO:0000256" key="5">
    <source>
        <dbReference type="ARBA" id="ARBA00022842"/>
    </source>
</evidence>
<evidence type="ECO:0000313" key="11">
    <source>
        <dbReference type="Proteomes" id="UP001500051"/>
    </source>
</evidence>
<dbReference type="SUPFAM" id="SSF81593">
    <property type="entry name" value="Nucleotidyltransferase substrate binding subunit/domain"/>
    <property type="match status" value="2"/>
</dbReference>
<evidence type="ECO:0000259" key="9">
    <source>
        <dbReference type="Pfam" id="PF08335"/>
    </source>
</evidence>
<dbReference type="Gene3D" id="3.30.460.10">
    <property type="entry name" value="Beta Polymerase, domain 2"/>
    <property type="match status" value="2"/>
</dbReference>
<evidence type="ECO:0000313" key="10">
    <source>
        <dbReference type="EMBL" id="GAA3709798.1"/>
    </source>
</evidence>
<dbReference type="NCBIfam" id="NF010707">
    <property type="entry name" value="PRK14109.1"/>
    <property type="match status" value="1"/>
</dbReference>
<dbReference type="Gene3D" id="1.20.120.330">
    <property type="entry name" value="Nucleotidyltransferases domain 2"/>
    <property type="match status" value="2"/>
</dbReference>
<dbReference type="Pfam" id="PF03710">
    <property type="entry name" value="GlnE"/>
    <property type="match status" value="2"/>
</dbReference>
<keyword evidence="1 7" id="KW-0808">Transferase</keyword>
<dbReference type="InterPro" id="IPR005190">
    <property type="entry name" value="GlnE_rpt_dom"/>
</dbReference>
<name>A0ABP7DUP5_9ACTN</name>
<proteinExistence type="inferred from homology"/>
<dbReference type="EC" id="2.7.7.89" evidence="7"/>
<dbReference type="PANTHER" id="PTHR30621">
    <property type="entry name" value="GLUTAMINE SYNTHETASE ADENYLYLTRANSFERASE"/>
    <property type="match status" value="1"/>
</dbReference>
<keyword evidence="6 7" id="KW-0511">Multifunctional enzyme</keyword>
<dbReference type="InterPro" id="IPR013546">
    <property type="entry name" value="PII_UdlTrfase/GS_AdlTrfase"/>
</dbReference>
<comment type="cofactor">
    <cofactor evidence="7">
        <name>Mg(2+)</name>
        <dbReference type="ChEBI" id="CHEBI:18420"/>
    </cofactor>
</comment>
<comment type="catalytic activity">
    <reaction evidence="7">
        <text>[glutamine synthetase]-O(4)-(5'-adenylyl)-L-tyrosine + phosphate = [glutamine synthetase]-L-tyrosine + ADP</text>
        <dbReference type="Rhea" id="RHEA:43716"/>
        <dbReference type="Rhea" id="RHEA-COMP:10660"/>
        <dbReference type="Rhea" id="RHEA-COMP:10661"/>
        <dbReference type="ChEBI" id="CHEBI:43474"/>
        <dbReference type="ChEBI" id="CHEBI:46858"/>
        <dbReference type="ChEBI" id="CHEBI:83624"/>
        <dbReference type="ChEBI" id="CHEBI:456216"/>
        <dbReference type="EC" id="2.7.7.89"/>
    </reaction>
</comment>
<protein>
    <recommendedName>
        <fullName evidence="7">Bifunctional glutamine synthetase adenylyltransferase/adenylyl-removing enzyme</fullName>
    </recommendedName>
    <alternativeName>
        <fullName evidence="7">ATP:glutamine synthetase adenylyltransferase</fullName>
    </alternativeName>
    <alternativeName>
        <fullName evidence="7">ATase</fullName>
    </alternativeName>
    <domain>
        <recommendedName>
            <fullName evidence="7">Glutamine synthetase adenylyl-L-tyrosine phosphorylase</fullName>
            <ecNumber evidence="7">2.7.7.89</ecNumber>
        </recommendedName>
        <alternativeName>
            <fullName evidence="7">Adenylyl removase</fullName>
            <shortName evidence="7">AR</shortName>
            <shortName evidence="7">AT-N</shortName>
        </alternativeName>
    </domain>
    <domain>
        <recommendedName>
            <fullName evidence="7">Glutamine synthetase adenylyl transferase</fullName>
            <ecNumber evidence="7">2.7.7.42</ecNumber>
        </recommendedName>
        <alternativeName>
            <fullName evidence="7">Adenylyl transferase</fullName>
            <shortName evidence="7">AT</shortName>
            <shortName evidence="7">AT-C</shortName>
        </alternativeName>
    </domain>
</protein>
<evidence type="ECO:0000256" key="6">
    <source>
        <dbReference type="ARBA" id="ARBA00023268"/>
    </source>
</evidence>
<dbReference type="SUPFAM" id="SSF81301">
    <property type="entry name" value="Nucleotidyltransferase"/>
    <property type="match status" value="2"/>
</dbReference>
<keyword evidence="11" id="KW-1185">Reference proteome</keyword>
<sequence length="995" mass="108659">MSRIETTQGALARRGFADATAAVRILSQWEADNEYLLDLVADAADPDLALTGLDRLTDAVPGLLNRLAGSHRLATHLVGVLGNSESLGRHLLAHPEHLDWLDADLRPLTAEAVRAELLRAVGADPDAALPVATDPVGDGLRLAYRGHLLRIAAWDVCDPEPIEVMPLVASALSDLADATLEAALSMGRAKVGPNGLLTRLAVVGLGKCGAQELNYVSDVDVLFVAEPVLGEDGAPLITSEQAVSVATRMAAELTRVCSAFTAAGTIWEVDSALRPEGKAGQLVRTLASHRTYYERWAKTWEFQAMLKSRPSAGDLTLAQDFVDMVAPMVWRAAERENFVSDTQAMRKRVVAHIPARDAGREIKLGAGGLRDVEFSVQLLQLVHGRVDERLRDRATLDALKALIDNGYVGRDDGKGFGLAYQFLRTLEHRIQLFHLRRTHVLPDNESDLRRLGRSLGYARPAEQVISIWKHSGQRVRRLHERLFYSPLLDAVARIPSKDLRLTESSAEDRLKALGYADPKAALRHIAALSQGVTRQAEIQRQLLPAMLGWFATAPNPDHGLLAFRQVSDTLGSTPWYLRALRDEGMMAERLARILASSRYAVALLQRAPQTMQMLADDAELAPRSQADLCAEMRSAAGRHTDPVHAVESVRGIRRRELFRIAAGDLLGMSDVLVVGDALSALASATIDTTLEIARRASDAAEVPEIAVIGMGRWGGRELSYASDADAMFVMEDSEPGAPDRTKIAGAAISELRRLLTRPSADPPLSLDADLRPEGKGGALIRTLSAYRNYYSRWSSTWEMQALVRADALAGNRELGAALMDLIDAKRWPDGGLTPAQLHEIRRLKARVEAERLPRGANPAKHTKLGPGGLADIEWTVQMLQLEHAHAVPELRTSRTVEALRAAQRAGLIDPQDAGHLEAAWLLASKIRNQIMLVRGRGSDSLPSDNRELAALAELMGYGPGESSHLLADYRRVTRRAHAVVERVFWGLAEGDQRPH</sequence>
<evidence type="ECO:0000256" key="7">
    <source>
        <dbReference type="HAMAP-Rule" id="MF_00802"/>
    </source>
</evidence>
<feature type="domain" description="Glutamate-ammonia ligase adenylyltransferase repeated" evidence="8">
    <location>
        <begin position="588"/>
        <end position="817"/>
    </location>
</feature>
<keyword evidence="5 7" id="KW-0460">Magnesium</keyword>
<comment type="similarity">
    <text evidence="7">Belongs to the GlnE family.</text>
</comment>
<feature type="domain" description="PII-uridylyltransferase/Glutamine-synthetase adenylyltransferase" evidence="9">
    <location>
        <begin position="846"/>
        <end position="984"/>
    </location>
</feature>
<keyword evidence="2 7" id="KW-0548">Nucleotidyltransferase</keyword>
<evidence type="ECO:0000256" key="1">
    <source>
        <dbReference type="ARBA" id="ARBA00022679"/>
    </source>
</evidence>
<feature type="domain" description="PII-uridylyltransferase/Glutamine-synthetase adenylyltransferase" evidence="9">
    <location>
        <begin position="344"/>
        <end position="483"/>
    </location>
</feature>
<organism evidence="10 11">
    <name type="scientific">Microlunatus aurantiacus</name>
    <dbReference type="NCBI Taxonomy" id="446786"/>
    <lineage>
        <taxon>Bacteria</taxon>
        <taxon>Bacillati</taxon>
        <taxon>Actinomycetota</taxon>
        <taxon>Actinomycetes</taxon>
        <taxon>Propionibacteriales</taxon>
        <taxon>Propionibacteriaceae</taxon>
        <taxon>Microlunatus</taxon>
    </lineage>
</organism>
<feature type="region of interest" description="Adenylyl removase" evidence="7">
    <location>
        <begin position="1"/>
        <end position="487"/>
    </location>
</feature>
<dbReference type="Pfam" id="PF08335">
    <property type="entry name" value="GlnD_UR_UTase"/>
    <property type="match status" value="2"/>
</dbReference>
<evidence type="ECO:0000256" key="2">
    <source>
        <dbReference type="ARBA" id="ARBA00022695"/>
    </source>
</evidence>
<dbReference type="CDD" id="cd05401">
    <property type="entry name" value="NT_GlnE_GlnD_like"/>
    <property type="match status" value="2"/>
</dbReference>
<dbReference type="EMBL" id="BAAAYX010000013">
    <property type="protein sequence ID" value="GAA3709798.1"/>
    <property type="molecule type" value="Genomic_DNA"/>
</dbReference>
<comment type="function">
    <text evidence="7">Involved in the regulation of glutamine synthetase GlnA, a key enzyme in the process to assimilate ammonia. When cellular nitrogen levels are high, the C-terminal adenylyl transferase (AT) inactivates GlnA by covalent transfer of an adenylyl group from ATP to specific tyrosine residue of GlnA, thus reducing its activity. Conversely, when nitrogen levels are low, the N-terminal adenylyl removase (AR) activates GlnA by removing the adenylyl group by phosphorolysis, increasing its activity. The regulatory region of GlnE binds the signal transduction protein PII (GlnB) which indicates the nitrogen status of the cell.</text>
</comment>
<keyword evidence="3 7" id="KW-0547">Nucleotide-binding</keyword>
<comment type="caution">
    <text evidence="10">The sequence shown here is derived from an EMBL/GenBank/DDBJ whole genome shotgun (WGS) entry which is preliminary data.</text>
</comment>
<dbReference type="Proteomes" id="UP001500051">
    <property type="component" value="Unassembled WGS sequence"/>
</dbReference>
<feature type="region of interest" description="Adenylyl transferase" evidence="7">
    <location>
        <begin position="495"/>
        <end position="995"/>
    </location>
</feature>
<dbReference type="InterPro" id="IPR023057">
    <property type="entry name" value="GlnE"/>
</dbReference>
<evidence type="ECO:0000256" key="3">
    <source>
        <dbReference type="ARBA" id="ARBA00022741"/>
    </source>
</evidence>
<accession>A0ABP7DUP5</accession>
<keyword evidence="4 7" id="KW-0067">ATP-binding</keyword>
<dbReference type="GO" id="GO:0016779">
    <property type="term" value="F:nucleotidyltransferase activity"/>
    <property type="evidence" value="ECO:0007669"/>
    <property type="project" value="UniProtKB-KW"/>
</dbReference>